<comment type="cofactor">
    <cofactor evidence="1">
        <name>pantetheine 4'-phosphate</name>
        <dbReference type="ChEBI" id="CHEBI:47942"/>
    </cofactor>
</comment>
<dbReference type="Proteomes" id="UP000681340">
    <property type="component" value="Unassembled WGS sequence"/>
</dbReference>
<dbReference type="GO" id="GO:0031177">
    <property type="term" value="F:phosphopantetheine binding"/>
    <property type="evidence" value="ECO:0007669"/>
    <property type="project" value="InterPro"/>
</dbReference>
<dbReference type="Pfam" id="PF00501">
    <property type="entry name" value="AMP-binding"/>
    <property type="match status" value="1"/>
</dbReference>
<dbReference type="Pfam" id="PF00668">
    <property type="entry name" value="Condensation"/>
    <property type="match status" value="1"/>
</dbReference>
<dbReference type="InterPro" id="IPR020806">
    <property type="entry name" value="PKS_PP-bd"/>
</dbReference>
<dbReference type="PANTHER" id="PTHR22754">
    <property type="entry name" value="DISCO-INTERACTING PROTEIN 2 DIP2 -RELATED"/>
    <property type="match status" value="1"/>
</dbReference>
<dbReference type="Gene3D" id="3.40.50.12780">
    <property type="entry name" value="N-terminal domain of ligase-like"/>
    <property type="match status" value="1"/>
</dbReference>
<keyword evidence="3" id="KW-0596">Phosphopantetheine</keyword>
<dbReference type="GO" id="GO:0008610">
    <property type="term" value="P:lipid biosynthetic process"/>
    <property type="evidence" value="ECO:0007669"/>
    <property type="project" value="InterPro"/>
</dbReference>
<protein>
    <recommendedName>
        <fullName evidence="7">Carrier domain-containing protein</fullName>
    </recommendedName>
</protein>
<comment type="similarity">
    <text evidence="2">Belongs to the ATP-dependent AMP-binding enzyme family.</text>
</comment>
<dbReference type="CDD" id="cd05931">
    <property type="entry name" value="FAAL"/>
    <property type="match status" value="1"/>
</dbReference>
<dbReference type="InterPro" id="IPR045851">
    <property type="entry name" value="AMP-bd_C_sf"/>
</dbReference>
<dbReference type="InterPro" id="IPR020845">
    <property type="entry name" value="AMP-binding_CS"/>
</dbReference>
<organism evidence="8 9">
    <name type="scientific">Actinoplanes auranticolor</name>
    <dbReference type="NCBI Taxonomy" id="47988"/>
    <lineage>
        <taxon>Bacteria</taxon>
        <taxon>Bacillati</taxon>
        <taxon>Actinomycetota</taxon>
        <taxon>Actinomycetes</taxon>
        <taxon>Micromonosporales</taxon>
        <taxon>Micromonosporaceae</taxon>
        <taxon>Actinoplanes</taxon>
    </lineage>
</organism>
<evidence type="ECO:0000256" key="4">
    <source>
        <dbReference type="ARBA" id="ARBA00022553"/>
    </source>
</evidence>
<dbReference type="SMART" id="SM00823">
    <property type="entry name" value="PKS_PP"/>
    <property type="match status" value="1"/>
</dbReference>
<dbReference type="AlphaFoldDB" id="A0A919T0F3"/>
<evidence type="ECO:0000313" key="8">
    <source>
        <dbReference type="EMBL" id="GIM80558.1"/>
    </source>
</evidence>
<feature type="domain" description="Carrier" evidence="7">
    <location>
        <begin position="616"/>
        <end position="694"/>
    </location>
</feature>
<evidence type="ECO:0000256" key="6">
    <source>
        <dbReference type="SAM" id="MobiDB-lite"/>
    </source>
</evidence>
<evidence type="ECO:0000256" key="2">
    <source>
        <dbReference type="ARBA" id="ARBA00006432"/>
    </source>
</evidence>
<sequence length="1149" mass="125423">MTASLLTTMADRLAAAPGAPLYTFLDRHGKEIDAADRQEIVRRAAGTADFLQAAGVAPGDRVLLVFPPDGLEFVASFFGCMLLGAIAVPVASPDPRHLDRELPKLRHIAEDSGARVALTHAKYRALTTLASVRDGVAGRWRGRETASWPGLAWLLSNRVKRADPEAAANRLARAAARFGPDDVVYLQYTSGSTSAPRGVVVRHRNLTHNLELIARNTLVDSESVLVGWVPLFHDMGLAGGILNAMYTGARCIAFSSMTFLAAPRLWLEAIDRYRGTHIAGPNFGYDYVLRGLRDGDSFDLSSVRSTLQGGEPMLVATMDRFEAALSRMGFDPASFGNVYGMAEAVLFVCGRVGRKPTLLHGDRALLDRDGVIVAPAPGAPAVTLVGSGVPDAKWGVSVIAVDPVTRRPRPPYAVGELWISSPSVSSGYWGRSEEENAAVFAARPATGNGPDDGRRFLRTGDLGVIGDDGEVFLCGRLKDIIIVGGRNIHPQDLEAAIVAADPILRPGNAVAFGVRVDGVERVVVAAELRKKVLRNREPIPLDRAASAIRAAVTSHCGVQCHEVLLMRPDSIPKTTSGKLRRTQCKHQWTVGSLRSSAISGQRKPTRETLPRARPGGEPKYVLRLLQTEVAEVLQLPDPNDVSVDRPLLDVGLDSLGMIDLAQRVEDRTGARIPPASFGNDSTLRAMAISLVRHFEPAPPEPGEAPDTGDVPFSAAQRRALELGQWDGWTRTVMLDVHRRLTPDRLRRAASALVARHEALRLRFRRDDGRFAQRYGDIEGSFAVESVTLDRPDALPPLLIEQHRRVSVEHGPLMRLLLIETGSRQRLFLAVNHLVMDRVTLRILLDDLDQLCRSDEQGETLRLARTSARFGVFSGWMNDFAHRGATADLEFWRSQLAVPPPATYDPLAHPGVQTEELATARHSLPPDETRALRNVRMTGPDAGRAPLATTLLTALVRTAQRQWSCGRLVVELSGSGRRTAVHGLDLSRTVGDLHCTFPLAFEDSRSQGPAETLTAVGERLAGVPSAGLSFEGLKYLNNDPNLRENIRQAPAPTLWFNFQGEMPTRSRSGLFSLSAAAIGDVWDPGAGVRQPPLYVECTVVGGTTRIVWEYSPRRLWWTGAEIDQWMTRFRNELHVLARTGPGFPVRQTSR</sequence>
<keyword evidence="5" id="KW-0436">Ligase</keyword>
<feature type="compositionally biased region" description="Basic and acidic residues" evidence="6">
    <location>
        <begin position="604"/>
        <end position="615"/>
    </location>
</feature>
<dbReference type="Gene3D" id="3.30.559.30">
    <property type="entry name" value="Nonribosomal peptide synthetase, condensation domain"/>
    <property type="match status" value="1"/>
</dbReference>
<evidence type="ECO:0000256" key="5">
    <source>
        <dbReference type="ARBA" id="ARBA00022598"/>
    </source>
</evidence>
<dbReference type="InterPro" id="IPR023213">
    <property type="entry name" value="CAT-like_dom_sf"/>
</dbReference>
<dbReference type="InterPro" id="IPR036736">
    <property type="entry name" value="ACP-like_sf"/>
</dbReference>
<dbReference type="InterPro" id="IPR000873">
    <property type="entry name" value="AMP-dep_synth/lig_dom"/>
</dbReference>
<dbReference type="InterPro" id="IPR040097">
    <property type="entry name" value="FAAL/FAAC"/>
</dbReference>
<comment type="caution">
    <text evidence="8">The sequence shown here is derived from an EMBL/GenBank/DDBJ whole genome shotgun (WGS) entry which is preliminary data.</text>
</comment>
<name>A0A919T0F3_9ACTN</name>
<evidence type="ECO:0000256" key="3">
    <source>
        <dbReference type="ARBA" id="ARBA00022450"/>
    </source>
</evidence>
<evidence type="ECO:0000313" key="9">
    <source>
        <dbReference type="Proteomes" id="UP000681340"/>
    </source>
</evidence>
<dbReference type="PROSITE" id="PS50075">
    <property type="entry name" value="CARRIER"/>
    <property type="match status" value="1"/>
</dbReference>
<dbReference type="PROSITE" id="PS00455">
    <property type="entry name" value="AMP_BINDING"/>
    <property type="match status" value="1"/>
</dbReference>
<dbReference type="Gene3D" id="3.30.559.10">
    <property type="entry name" value="Chloramphenicol acetyltransferase-like domain"/>
    <property type="match status" value="1"/>
</dbReference>
<keyword evidence="9" id="KW-1185">Reference proteome</keyword>
<dbReference type="InterPro" id="IPR006162">
    <property type="entry name" value="Ppantetheine_attach_site"/>
</dbReference>
<dbReference type="InterPro" id="IPR042099">
    <property type="entry name" value="ANL_N_sf"/>
</dbReference>
<dbReference type="InterPro" id="IPR001242">
    <property type="entry name" value="Condensation_dom"/>
</dbReference>
<dbReference type="InterPro" id="IPR009081">
    <property type="entry name" value="PP-bd_ACP"/>
</dbReference>
<dbReference type="Pfam" id="PF00550">
    <property type="entry name" value="PP-binding"/>
    <property type="match status" value="1"/>
</dbReference>
<dbReference type="GO" id="GO:0016874">
    <property type="term" value="F:ligase activity"/>
    <property type="evidence" value="ECO:0007669"/>
    <property type="project" value="UniProtKB-KW"/>
</dbReference>
<evidence type="ECO:0000259" key="7">
    <source>
        <dbReference type="PROSITE" id="PS50075"/>
    </source>
</evidence>
<dbReference type="SUPFAM" id="SSF56801">
    <property type="entry name" value="Acetyl-CoA synthetase-like"/>
    <property type="match status" value="1"/>
</dbReference>
<dbReference type="SUPFAM" id="SSF47336">
    <property type="entry name" value="ACP-like"/>
    <property type="match status" value="1"/>
</dbReference>
<feature type="region of interest" description="Disordered" evidence="6">
    <location>
        <begin position="595"/>
        <end position="615"/>
    </location>
</feature>
<proteinExistence type="inferred from homology"/>
<dbReference type="PANTHER" id="PTHR22754:SF32">
    <property type="entry name" value="DISCO-INTERACTING PROTEIN 2"/>
    <property type="match status" value="1"/>
</dbReference>
<keyword evidence="4" id="KW-0597">Phosphoprotein</keyword>
<dbReference type="EMBL" id="BOQL01000100">
    <property type="protein sequence ID" value="GIM80558.1"/>
    <property type="molecule type" value="Genomic_DNA"/>
</dbReference>
<evidence type="ECO:0000256" key="1">
    <source>
        <dbReference type="ARBA" id="ARBA00001957"/>
    </source>
</evidence>
<accession>A0A919T0F3</accession>
<dbReference type="SUPFAM" id="SSF52777">
    <property type="entry name" value="CoA-dependent acyltransferases"/>
    <property type="match status" value="2"/>
</dbReference>
<dbReference type="Gene3D" id="1.10.1200.10">
    <property type="entry name" value="ACP-like"/>
    <property type="match status" value="1"/>
</dbReference>
<dbReference type="RefSeq" id="WP_212994884.1">
    <property type="nucleotide sequence ID" value="NZ_BAABEA010000018.1"/>
</dbReference>
<gene>
    <name evidence="8" type="ORF">Aau02nite_91110</name>
</gene>
<dbReference type="PROSITE" id="PS00012">
    <property type="entry name" value="PHOSPHOPANTETHEINE"/>
    <property type="match status" value="1"/>
</dbReference>
<dbReference type="Gene3D" id="3.30.300.30">
    <property type="match status" value="1"/>
</dbReference>
<reference evidence="8" key="1">
    <citation type="submission" date="2021-03" db="EMBL/GenBank/DDBJ databases">
        <title>Whole genome shotgun sequence of Actinoplanes auranticolor NBRC 12245.</title>
        <authorList>
            <person name="Komaki H."/>
            <person name="Tamura T."/>
        </authorList>
    </citation>
    <scope>NUCLEOTIDE SEQUENCE</scope>
    <source>
        <strain evidence="8">NBRC 12245</strain>
    </source>
</reference>